<evidence type="ECO:0000256" key="1">
    <source>
        <dbReference type="SAM" id="Phobius"/>
    </source>
</evidence>
<keyword evidence="1" id="KW-1133">Transmembrane helix</keyword>
<keyword evidence="3" id="KW-1185">Reference proteome</keyword>
<keyword evidence="1" id="KW-0812">Transmembrane</keyword>
<dbReference type="InterPro" id="IPR012902">
    <property type="entry name" value="N_methyl_site"/>
</dbReference>
<accession>A0ABV7WPT5</accession>
<sequence>MTKLPRQTMNGFTLIEVLVVILIMGVVMSMISLASQTKDPLEDTVKKAYGFQHWFSKSIDQSLLSGKDIGLYFTESNVQAMKWREGDPMEAEPDIVWEAHGQLSAFTIPEDLRIELFLDIDLSDWVDLESDLPEESEGKFLTPHVVVTPSEEYFPSYYIHFYDDGYSDEQMKIIADGFNRARVNREAR</sequence>
<comment type="caution">
    <text evidence="2">The sequence shown here is derived from an EMBL/GenBank/DDBJ whole genome shotgun (WGS) entry which is preliminary data.</text>
</comment>
<dbReference type="InterPro" id="IPR045584">
    <property type="entry name" value="Pilin-like"/>
</dbReference>
<name>A0ABV7WPT5_9GAMM</name>
<dbReference type="Pfam" id="PF07963">
    <property type="entry name" value="N_methyl"/>
    <property type="match status" value="1"/>
</dbReference>
<dbReference type="RefSeq" id="WP_290281867.1">
    <property type="nucleotide sequence ID" value="NZ_JAUFQI010000001.1"/>
</dbReference>
<evidence type="ECO:0000313" key="3">
    <source>
        <dbReference type="Proteomes" id="UP001595710"/>
    </source>
</evidence>
<organism evidence="2 3">
    <name type="scientific">Reinekea marina</name>
    <dbReference type="NCBI Taxonomy" id="1310421"/>
    <lineage>
        <taxon>Bacteria</taxon>
        <taxon>Pseudomonadati</taxon>
        <taxon>Pseudomonadota</taxon>
        <taxon>Gammaproteobacteria</taxon>
        <taxon>Oceanospirillales</taxon>
        <taxon>Saccharospirillaceae</taxon>
        <taxon>Reinekea</taxon>
    </lineage>
</organism>
<dbReference type="Proteomes" id="UP001595710">
    <property type="component" value="Unassembled WGS sequence"/>
</dbReference>
<keyword evidence="1" id="KW-0472">Membrane</keyword>
<proteinExistence type="predicted"/>
<evidence type="ECO:0000313" key="2">
    <source>
        <dbReference type="EMBL" id="MFC3700550.1"/>
    </source>
</evidence>
<reference evidence="3" key="1">
    <citation type="journal article" date="2019" name="Int. J. Syst. Evol. Microbiol.">
        <title>The Global Catalogue of Microorganisms (GCM) 10K type strain sequencing project: providing services to taxonomists for standard genome sequencing and annotation.</title>
        <authorList>
            <consortium name="The Broad Institute Genomics Platform"/>
            <consortium name="The Broad Institute Genome Sequencing Center for Infectious Disease"/>
            <person name="Wu L."/>
            <person name="Ma J."/>
        </authorList>
    </citation>
    <scope>NUCLEOTIDE SEQUENCE [LARGE SCALE GENOMIC DNA]</scope>
    <source>
        <strain evidence="3">CECT 8288</strain>
    </source>
</reference>
<feature type="transmembrane region" description="Helical" evidence="1">
    <location>
        <begin position="12"/>
        <end position="34"/>
    </location>
</feature>
<gene>
    <name evidence="2" type="ORF">ACFOND_02780</name>
</gene>
<protein>
    <submittedName>
        <fullName evidence="2">Type II secretion system protein</fullName>
    </submittedName>
</protein>
<dbReference type="NCBIfam" id="TIGR02532">
    <property type="entry name" value="IV_pilin_GFxxxE"/>
    <property type="match status" value="1"/>
</dbReference>
<dbReference type="Gene3D" id="3.55.40.10">
    <property type="entry name" value="minor pseudopilin epsh domain"/>
    <property type="match status" value="1"/>
</dbReference>
<dbReference type="SUPFAM" id="SSF54523">
    <property type="entry name" value="Pili subunits"/>
    <property type="match status" value="1"/>
</dbReference>
<dbReference type="EMBL" id="JBHRYN010000005">
    <property type="protein sequence ID" value="MFC3700550.1"/>
    <property type="molecule type" value="Genomic_DNA"/>
</dbReference>